<keyword evidence="5" id="KW-0560">Oxidoreductase</keyword>
<sequence length="649" mass="70445">MTSEALWTEVLDQTAPSDLAPSDLALSDQAPCATGHPVAGELTHLLFEGAHRERTHGTWRRMISGPEFSYRPGLSPTERAALSYDRLRLLNKRLDNSGIEGNNSIDGTGINDGPEHFASDPHRLAALHEWIGPVDGGLTTLASIHYNLFLGSLVDHDHKDRDLSAFTSLQRTGTFLCTELEHGNDVAALETVAIFDRTSGGFYLHTPTPGAQKFMPNTSLTGGPKTAVVAARLIVDNQDQGVFLFLTPLSDHTGHLPGVKVRPLPERTGTPVDHSLTSFDHKWLPREALLEADHGRLDHEGTLTSNLGNKRKRFLRSINRVTMGKLCMSAGTLGMSRAALTIAVRYAHSRLIAGPKAGERMPIAAHRSHHSRLLDGLATAYAMTFLHRTVVDRFAAHTEEDREEVERLAAITKGWITWQARAITTECRERCGAQGLFPANGISDLSANIEGGITAEGDNLVIWVKAASEMVFGHQSAKPDTLPPGDLDDLPFLQGLLAQVESIWQARARTALRQGPSGDPVGRWNVTSAAALEMVSVHARLQAANAFAAAAERAVDPQARFLLRSLCRLFLLRQVREHTGDLLAEGHLTPDQVRALPATLDAVVADLAPHMLTLVDAFDFPAEMLSAIPIASGGSITRTMEEELVSVTC</sequence>
<gene>
    <name evidence="8" type="ORF">FNH08_44085</name>
</gene>
<evidence type="ECO:0000313" key="9">
    <source>
        <dbReference type="Proteomes" id="UP000400924"/>
    </source>
</evidence>
<dbReference type="InterPro" id="IPR009100">
    <property type="entry name" value="AcylCoA_DH/oxidase_NM_dom_sf"/>
</dbReference>
<dbReference type="PIRSF" id="PIRSF000168">
    <property type="entry name" value="Acyl-CoA_oxidase"/>
    <property type="match status" value="1"/>
</dbReference>
<dbReference type="EMBL" id="VJZC01000663">
    <property type="protein sequence ID" value="MPY63898.1"/>
    <property type="molecule type" value="Genomic_DNA"/>
</dbReference>
<dbReference type="InterPro" id="IPR046373">
    <property type="entry name" value="Acyl-CoA_Oxase/DH_mid-dom_sf"/>
</dbReference>
<keyword evidence="9" id="KW-1185">Reference proteome</keyword>
<evidence type="ECO:0000259" key="7">
    <source>
        <dbReference type="Pfam" id="PF22924"/>
    </source>
</evidence>
<protein>
    <submittedName>
        <fullName evidence="8">Acyl-CoA oxidase</fullName>
    </submittedName>
</protein>
<dbReference type="GO" id="GO:0055088">
    <property type="term" value="P:lipid homeostasis"/>
    <property type="evidence" value="ECO:0007669"/>
    <property type="project" value="TreeGrafter"/>
</dbReference>
<keyword evidence="4" id="KW-0274">FAD</keyword>
<dbReference type="SUPFAM" id="SSF56645">
    <property type="entry name" value="Acyl-CoA dehydrogenase NM domain-like"/>
    <property type="match status" value="1"/>
</dbReference>
<reference evidence="8 9" key="1">
    <citation type="submission" date="2019-07" db="EMBL/GenBank/DDBJ databases">
        <title>New species of Amycolatopsis and Streptomyces.</title>
        <authorList>
            <person name="Duangmal K."/>
            <person name="Teo W.F.A."/>
            <person name="Lipun K."/>
        </authorList>
    </citation>
    <scope>NUCLEOTIDE SEQUENCE [LARGE SCALE GENOMIC DNA]</scope>
    <source>
        <strain evidence="8 9">NBRC 106415</strain>
    </source>
</reference>
<proteinExistence type="inferred from homology"/>
<feature type="domain" description="Acyl-CoA oxidase C-alpha1" evidence="7">
    <location>
        <begin position="325"/>
        <end position="468"/>
    </location>
</feature>
<keyword evidence="3" id="KW-0285">Flavoprotein</keyword>
<dbReference type="Proteomes" id="UP000400924">
    <property type="component" value="Unassembled WGS sequence"/>
</dbReference>
<evidence type="ECO:0000256" key="5">
    <source>
        <dbReference type="ARBA" id="ARBA00023002"/>
    </source>
</evidence>
<dbReference type="OrthoDB" id="1144545at2"/>
<comment type="similarity">
    <text evidence="2">Belongs to the acyl-CoA oxidase family.</text>
</comment>
<dbReference type="Gene3D" id="1.20.140.10">
    <property type="entry name" value="Butyryl-CoA Dehydrogenase, subunit A, domain 3"/>
    <property type="match status" value="2"/>
</dbReference>
<dbReference type="InterPro" id="IPR055060">
    <property type="entry name" value="ACOX_C_alpha1"/>
</dbReference>
<dbReference type="SUPFAM" id="SSF47203">
    <property type="entry name" value="Acyl-CoA dehydrogenase C-terminal domain-like"/>
    <property type="match status" value="2"/>
</dbReference>
<dbReference type="Pfam" id="PF22924">
    <property type="entry name" value="ACOX_C_alpha1"/>
    <property type="match status" value="1"/>
</dbReference>
<accession>A0A5N8XXU6</accession>
<dbReference type="AlphaFoldDB" id="A0A5N8XXU6"/>
<feature type="domain" description="Acyl-CoA oxidase C-terminal" evidence="6">
    <location>
        <begin position="519"/>
        <end position="627"/>
    </location>
</feature>
<evidence type="ECO:0000259" key="6">
    <source>
        <dbReference type="Pfam" id="PF01756"/>
    </source>
</evidence>
<evidence type="ECO:0000256" key="4">
    <source>
        <dbReference type="ARBA" id="ARBA00022827"/>
    </source>
</evidence>
<name>A0A5N8XXU6_9ACTN</name>
<dbReference type="GO" id="GO:0005504">
    <property type="term" value="F:fatty acid binding"/>
    <property type="evidence" value="ECO:0007669"/>
    <property type="project" value="TreeGrafter"/>
</dbReference>
<dbReference type="PANTHER" id="PTHR10909">
    <property type="entry name" value="ELECTRON TRANSPORT OXIDOREDUCTASE"/>
    <property type="match status" value="1"/>
</dbReference>
<dbReference type="InterPro" id="IPR012258">
    <property type="entry name" value="Acyl-CoA_oxidase"/>
</dbReference>
<dbReference type="InterPro" id="IPR036250">
    <property type="entry name" value="AcylCo_DH-like_C"/>
</dbReference>
<dbReference type="PANTHER" id="PTHR10909:SF382">
    <property type="entry name" value="ACYL-COENZYME A OXIDASE"/>
    <property type="match status" value="1"/>
</dbReference>
<organism evidence="8 9">
    <name type="scientific">Streptomyces spongiae</name>
    <dbReference type="NCBI Taxonomy" id="565072"/>
    <lineage>
        <taxon>Bacteria</taxon>
        <taxon>Bacillati</taxon>
        <taxon>Actinomycetota</taxon>
        <taxon>Actinomycetes</taxon>
        <taxon>Kitasatosporales</taxon>
        <taxon>Streptomycetaceae</taxon>
        <taxon>Streptomyces</taxon>
    </lineage>
</organism>
<evidence type="ECO:0000256" key="1">
    <source>
        <dbReference type="ARBA" id="ARBA00001974"/>
    </source>
</evidence>
<dbReference type="GO" id="GO:0033540">
    <property type="term" value="P:fatty acid beta-oxidation using acyl-CoA oxidase"/>
    <property type="evidence" value="ECO:0007669"/>
    <property type="project" value="TreeGrafter"/>
</dbReference>
<comment type="cofactor">
    <cofactor evidence="1">
        <name>FAD</name>
        <dbReference type="ChEBI" id="CHEBI:57692"/>
    </cofactor>
</comment>
<dbReference type="InterPro" id="IPR002655">
    <property type="entry name" value="Acyl-CoA_oxidase_C"/>
</dbReference>
<evidence type="ECO:0000256" key="2">
    <source>
        <dbReference type="ARBA" id="ARBA00006288"/>
    </source>
</evidence>
<dbReference type="GO" id="GO:0003997">
    <property type="term" value="F:acyl-CoA oxidase activity"/>
    <property type="evidence" value="ECO:0007669"/>
    <property type="project" value="InterPro"/>
</dbReference>
<comment type="caution">
    <text evidence="8">The sequence shown here is derived from an EMBL/GenBank/DDBJ whole genome shotgun (WGS) entry which is preliminary data.</text>
</comment>
<dbReference type="GO" id="GO:0071949">
    <property type="term" value="F:FAD binding"/>
    <property type="evidence" value="ECO:0007669"/>
    <property type="project" value="InterPro"/>
</dbReference>
<evidence type="ECO:0000256" key="3">
    <source>
        <dbReference type="ARBA" id="ARBA00022630"/>
    </source>
</evidence>
<dbReference type="Pfam" id="PF01756">
    <property type="entry name" value="ACOX"/>
    <property type="match status" value="1"/>
</dbReference>
<evidence type="ECO:0000313" key="8">
    <source>
        <dbReference type="EMBL" id="MPY63898.1"/>
    </source>
</evidence>
<dbReference type="Gene3D" id="2.40.110.10">
    <property type="entry name" value="Butyryl-CoA Dehydrogenase, subunit A, domain 2"/>
    <property type="match status" value="1"/>
</dbReference>